<feature type="region of interest" description="Disordered" evidence="1">
    <location>
        <begin position="50"/>
        <end position="69"/>
    </location>
</feature>
<protein>
    <submittedName>
        <fullName evidence="2">Uncharacterized protein</fullName>
    </submittedName>
</protein>
<reference evidence="2 3" key="1">
    <citation type="submission" date="2024-02" db="EMBL/GenBank/DDBJ databases">
        <title>De novo assembly and annotation of 12 fungi associated with fruit tree decline syndrome in Ontario, Canada.</title>
        <authorList>
            <person name="Sulman M."/>
            <person name="Ellouze W."/>
            <person name="Ilyukhin E."/>
        </authorList>
    </citation>
    <scope>NUCLEOTIDE SEQUENCE [LARGE SCALE GENOMIC DNA]</scope>
    <source>
        <strain evidence="2 3">M42-189</strain>
    </source>
</reference>
<dbReference type="Proteomes" id="UP001521785">
    <property type="component" value="Unassembled WGS sequence"/>
</dbReference>
<evidence type="ECO:0000256" key="1">
    <source>
        <dbReference type="SAM" id="MobiDB-lite"/>
    </source>
</evidence>
<proteinExistence type="predicted"/>
<sequence>MHEEVLGDVNDTAEILHALNALLDGLGVVGAGRVQDAGDLVNLRLRIAGPGRAGVLGDSPEDGQQREGDDGLLVDNVELVADGEGAHTSGGGEDGGLGNGAVAGHGDRIEQRLSLLLGVLGQVGLVAGRGDLGRDAGEGAERE</sequence>
<gene>
    <name evidence="2" type="ORF">SLS60_005678</name>
</gene>
<dbReference type="EMBL" id="JAKJXO020000006">
    <property type="protein sequence ID" value="KAL1604086.1"/>
    <property type="molecule type" value="Genomic_DNA"/>
</dbReference>
<feature type="region of interest" description="Disordered" evidence="1">
    <location>
        <begin position="83"/>
        <end position="103"/>
    </location>
</feature>
<organism evidence="2 3">
    <name type="scientific">Paraconiothyrium brasiliense</name>
    <dbReference type="NCBI Taxonomy" id="300254"/>
    <lineage>
        <taxon>Eukaryota</taxon>
        <taxon>Fungi</taxon>
        <taxon>Dikarya</taxon>
        <taxon>Ascomycota</taxon>
        <taxon>Pezizomycotina</taxon>
        <taxon>Dothideomycetes</taxon>
        <taxon>Pleosporomycetidae</taxon>
        <taxon>Pleosporales</taxon>
        <taxon>Massarineae</taxon>
        <taxon>Didymosphaeriaceae</taxon>
        <taxon>Paraconiothyrium</taxon>
    </lineage>
</organism>
<accession>A0ABR3RI19</accession>
<comment type="caution">
    <text evidence="2">The sequence shown here is derived from an EMBL/GenBank/DDBJ whole genome shotgun (WGS) entry which is preliminary data.</text>
</comment>
<keyword evidence="3" id="KW-1185">Reference proteome</keyword>
<feature type="compositionally biased region" description="Gly residues" evidence="1">
    <location>
        <begin position="88"/>
        <end position="103"/>
    </location>
</feature>
<evidence type="ECO:0000313" key="3">
    <source>
        <dbReference type="Proteomes" id="UP001521785"/>
    </source>
</evidence>
<name>A0ABR3RI19_9PLEO</name>
<evidence type="ECO:0000313" key="2">
    <source>
        <dbReference type="EMBL" id="KAL1604086.1"/>
    </source>
</evidence>